<evidence type="ECO:0000313" key="1">
    <source>
        <dbReference type="EMBL" id="MCP1997839.1"/>
    </source>
</evidence>
<sequence>MSQISLSIRVDLPNGKRIGPGKIALLEAIRETGSISGGARRIGMSYRRAWLLVDEINHALTQPAVATSAGGNTRGGATLTAHGARIVDLYRSIEKSASASAQRDFKQMERMACKRTRQIDLTGLFWTKRCERMGLT</sequence>
<gene>
    <name evidence="1" type="ORF">J2S34_000261</name>
</gene>
<organism evidence="1 2">
    <name type="scientific">Nitrobacter winogradskyi</name>
    <name type="common">Nitrobacter agilis</name>
    <dbReference type="NCBI Taxonomy" id="913"/>
    <lineage>
        <taxon>Bacteria</taxon>
        <taxon>Pseudomonadati</taxon>
        <taxon>Pseudomonadota</taxon>
        <taxon>Alphaproteobacteria</taxon>
        <taxon>Hyphomicrobiales</taxon>
        <taxon>Nitrobacteraceae</taxon>
        <taxon>Nitrobacter</taxon>
    </lineage>
</organism>
<accession>A0ACC6ADR2</accession>
<name>A0ACC6ADR2_NITWI</name>
<dbReference type="EMBL" id="JALJZS010000001">
    <property type="protein sequence ID" value="MCP1997839.1"/>
    <property type="molecule type" value="Genomic_DNA"/>
</dbReference>
<keyword evidence="2" id="KW-1185">Reference proteome</keyword>
<reference evidence="1" key="1">
    <citation type="submission" date="2022-03" db="EMBL/GenBank/DDBJ databases">
        <title>Interactions between chemoautotrophic and heterotrophic bacteria.</title>
        <authorList>
            <person name="Santoro A."/>
        </authorList>
    </citation>
    <scope>NUCLEOTIDE SEQUENCE</scope>
    <source>
        <strain evidence="1">Nb-106</strain>
    </source>
</reference>
<dbReference type="Proteomes" id="UP001205486">
    <property type="component" value="Unassembled WGS sequence"/>
</dbReference>
<evidence type="ECO:0000313" key="2">
    <source>
        <dbReference type="Proteomes" id="UP001205486"/>
    </source>
</evidence>
<comment type="caution">
    <text evidence="1">The sequence shown here is derived from an EMBL/GenBank/DDBJ whole genome shotgun (WGS) entry which is preliminary data.</text>
</comment>
<protein>
    <submittedName>
        <fullName evidence="1">Molybdate transport system regulatory protein</fullName>
    </submittedName>
</protein>
<proteinExistence type="predicted"/>